<feature type="domain" description="Thioredoxin-like fold" evidence="1">
    <location>
        <begin position="42"/>
        <end position="211"/>
    </location>
</feature>
<dbReference type="Proteomes" id="UP000298781">
    <property type="component" value="Chromosome"/>
</dbReference>
<reference evidence="2 3" key="1">
    <citation type="submission" date="2019-04" db="EMBL/GenBank/DDBJ databases">
        <title>Phreatobacter aquaticus sp. nov.</title>
        <authorList>
            <person name="Choi A."/>
        </authorList>
    </citation>
    <scope>NUCLEOTIDE SEQUENCE [LARGE SCALE GENOMIC DNA]</scope>
    <source>
        <strain evidence="2 3">KCTC 52518</strain>
    </source>
</reference>
<dbReference type="InterPro" id="IPR036249">
    <property type="entry name" value="Thioredoxin-like_sf"/>
</dbReference>
<sequence length="215" mass="23238">MGSAGLFGLGSPARAQIFAQSPDPAMTAVDVAQLMVPGPLGDCILGAPDAAVTMVEYASATCPHCAHFHITTLPVLKEKFIDRGHMRLVFREFPLNQLDLAAYIFARCTLGSQGRALGDQERYFVYLDALFRRQRDWTGADNPIVALARIAADVGYAQADLEQCLRDQAILDAVLYSRDRAAGRFGVNSTPTFFVNGRKATGTDADLEALIGTLL</sequence>
<protein>
    <submittedName>
        <fullName evidence="2">DsbA family protein</fullName>
    </submittedName>
</protein>
<keyword evidence="3" id="KW-1185">Reference proteome</keyword>
<dbReference type="OrthoDB" id="8478320at2"/>
<proteinExistence type="predicted"/>
<dbReference type="EMBL" id="CP039690">
    <property type="protein sequence ID" value="QCI69200.1"/>
    <property type="molecule type" value="Genomic_DNA"/>
</dbReference>
<dbReference type="InterPro" id="IPR012336">
    <property type="entry name" value="Thioredoxin-like_fold"/>
</dbReference>
<gene>
    <name evidence="2" type="ORF">E8M01_13025</name>
</gene>
<dbReference type="Gene3D" id="3.40.30.10">
    <property type="entry name" value="Glutaredoxin"/>
    <property type="match status" value="1"/>
</dbReference>
<organism evidence="2 3">
    <name type="scientific">Phreatobacter stygius</name>
    <dbReference type="NCBI Taxonomy" id="1940610"/>
    <lineage>
        <taxon>Bacteria</taxon>
        <taxon>Pseudomonadati</taxon>
        <taxon>Pseudomonadota</taxon>
        <taxon>Alphaproteobacteria</taxon>
        <taxon>Hyphomicrobiales</taxon>
        <taxon>Phreatobacteraceae</taxon>
        <taxon>Phreatobacter</taxon>
    </lineage>
</organism>
<evidence type="ECO:0000313" key="3">
    <source>
        <dbReference type="Proteomes" id="UP000298781"/>
    </source>
</evidence>
<accession>A0A4D7BE06</accession>
<evidence type="ECO:0000313" key="2">
    <source>
        <dbReference type="EMBL" id="QCI69200.1"/>
    </source>
</evidence>
<name>A0A4D7BE06_9HYPH</name>
<dbReference type="AlphaFoldDB" id="A0A4D7BE06"/>
<dbReference type="Pfam" id="PF13462">
    <property type="entry name" value="Thioredoxin_4"/>
    <property type="match status" value="1"/>
</dbReference>
<evidence type="ECO:0000259" key="1">
    <source>
        <dbReference type="Pfam" id="PF13462"/>
    </source>
</evidence>
<dbReference type="KEGG" id="pstg:E8M01_13025"/>
<dbReference type="SUPFAM" id="SSF52833">
    <property type="entry name" value="Thioredoxin-like"/>
    <property type="match status" value="1"/>
</dbReference>